<dbReference type="InterPro" id="IPR005311">
    <property type="entry name" value="PBP_dimer"/>
</dbReference>
<dbReference type="PANTHER" id="PTHR30627">
    <property type="entry name" value="PEPTIDOGLYCAN D,D-TRANSPEPTIDASE"/>
    <property type="match status" value="1"/>
</dbReference>
<dbReference type="Gene3D" id="3.30.1390.30">
    <property type="entry name" value="Penicillin-binding protein 2a, domain 3"/>
    <property type="match status" value="1"/>
</dbReference>
<feature type="domain" description="Penicillin-binding protein transpeptidase" evidence="4">
    <location>
        <begin position="304"/>
        <end position="578"/>
    </location>
</feature>
<evidence type="ECO:0000256" key="1">
    <source>
        <dbReference type="ARBA" id="ARBA00004370"/>
    </source>
</evidence>
<protein>
    <submittedName>
        <fullName evidence="6">Penicillin-binding transpeptidase domain-containing protein</fullName>
    </submittedName>
</protein>
<dbReference type="InterPro" id="IPR036138">
    <property type="entry name" value="PBP_dimer_sf"/>
</dbReference>
<dbReference type="EMBL" id="BAABIM010000001">
    <property type="protein sequence ID" value="GAA4668888.1"/>
    <property type="molecule type" value="Genomic_DNA"/>
</dbReference>
<dbReference type="SUPFAM" id="SSF56601">
    <property type="entry name" value="beta-lactamase/transpeptidase-like"/>
    <property type="match status" value="1"/>
</dbReference>
<dbReference type="Pfam" id="PF03717">
    <property type="entry name" value="PBP_dimer"/>
    <property type="match status" value="1"/>
</dbReference>
<proteinExistence type="inferred from homology"/>
<evidence type="ECO:0000259" key="4">
    <source>
        <dbReference type="Pfam" id="PF00905"/>
    </source>
</evidence>
<evidence type="ECO:0000256" key="3">
    <source>
        <dbReference type="ARBA" id="ARBA00023136"/>
    </source>
</evidence>
<evidence type="ECO:0000259" key="5">
    <source>
        <dbReference type="Pfam" id="PF03717"/>
    </source>
</evidence>
<dbReference type="InterPro" id="IPR050515">
    <property type="entry name" value="Beta-lactam/transpept"/>
</dbReference>
<dbReference type="InterPro" id="IPR001460">
    <property type="entry name" value="PCN-bd_Tpept"/>
</dbReference>
<dbReference type="PANTHER" id="PTHR30627:SF24">
    <property type="entry name" value="PENICILLIN-BINDING PROTEIN 4B"/>
    <property type="match status" value="1"/>
</dbReference>
<gene>
    <name evidence="6" type="ORF">GCM10023226_01260</name>
</gene>
<dbReference type="Gene3D" id="3.90.1310.10">
    <property type="entry name" value="Penicillin-binding protein 2a (Domain 2)"/>
    <property type="match status" value="1"/>
</dbReference>
<sequence length="582" mass="60087">MAFTRETAEAVTEERAAVVEGLVAQLGEAEVAVEVVEVEEQEGSATATLAWSWPLGPAGEPWEYESSVRLTEVEGAWQAVWERAVVEPSLRGGTVLDATPIGGARGEILGARGLALVADRPVVRVGLDKARIRPAQLEGAARAMARLVGIEPAGYLELARAAGEEAFVEAIVLRSQEFPERVALDYDTIPGGMLINDDLPLAPSREFAAPILGTVGEVTADMIEEEPDRYEVGDVAGLSGLQARYDEQLQGTDGVVVDAVASDGRERELWRLEAQAGEPLRTTLDLDLQQSAERILAGVGPASAIVALRPSDGAVLAAANGPGAEGLNIATFGQYAPGSTFKTVSALALLRAGLTTSSPLRCEATAVVDGRQFGNYSDFPSSGLGQVPLGSALADSCNTAFINARDRLGDGDLAAAAAALGLGVDHDLGFPAYFGQVPPPESETEAAADLIGQGRVLASPMAMAAVAASVQAGRTVVPQLLTQVEAAPSAGQELAAPEAETLQGLLRGVVTDGTASLLAGLPGPPVLAKTGTAEYERDGQVRTHAWMIAAQGDLAVAVFVEDGASGSQTAGPLLAEFLHAAR</sequence>
<comment type="caution">
    <text evidence="6">The sequence shown here is derived from an EMBL/GenBank/DDBJ whole genome shotgun (WGS) entry which is preliminary data.</text>
</comment>
<name>A0ABP8VQD1_9ACTN</name>
<accession>A0ABP8VQD1</accession>
<comment type="subcellular location">
    <subcellularLocation>
        <location evidence="1">Membrane</location>
    </subcellularLocation>
</comment>
<dbReference type="Gene3D" id="3.40.710.10">
    <property type="entry name" value="DD-peptidase/beta-lactamase superfamily"/>
    <property type="match status" value="1"/>
</dbReference>
<evidence type="ECO:0000256" key="2">
    <source>
        <dbReference type="ARBA" id="ARBA00007171"/>
    </source>
</evidence>
<keyword evidence="3" id="KW-0472">Membrane</keyword>
<reference evidence="7" key="1">
    <citation type="journal article" date="2019" name="Int. J. Syst. Evol. Microbiol.">
        <title>The Global Catalogue of Microorganisms (GCM) 10K type strain sequencing project: providing services to taxonomists for standard genome sequencing and annotation.</title>
        <authorList>
            <consortium name="The Broad Institute Genomics Platform"/>
            <consortium name="The Broad Institute Genome Sequencing Center for Infectious Disease"/>
            <person name="Wu L."/>
            <person name="Ma J."/>
        </authorList>
    </citation>
    <scope>NUCLEOTIDE SEQUENCE [LARGE SCALE GENOMIC DNA]</scope>
    <source>
        <strain evidence="7">JCM 18127</strain>
    </source>
</reference>
<keyword evidence="7" id="KW-1185">Reference proteome</keyword>
<comment type="similarity">
    <text evidence="2">Belongs to the transpeptidase family.</text>
</comment>
<dbReference type="SUPFAM" id="SSF56519">
    <property type="entry name" value="Penicillin binding protein dimerisation domain"/>
    <property type="match status" value="1"/>
</dbReference>
<dbReference type="Pfam" id="PF00905">
    <property type="entry name" value="Transpeptidase"/>
    <property type="match status" value="1"/>
</dbReference>
<dbReference type="Proteomes" id="UP001500621">
    <property type="component" value="Unassembled WGS sequence"/>
</dbReference>
<dbReference type="InterPro" id="IPR012338">
    <property type="entry name" value="Beta-lactam/transpept-like"/>
</dbReference>
<evidence type="ECO:0000313" key="6">
    <source>
        <dbReference type="EMBL" id="GAA4668888.1"/>
    </source>
</evidence>
<evidence type="ECO:0000313" key="7">
    <source>
        <dbReference type="Proteomes" id="UP001500621"/>
    </source>
</evidence>
<organism evidence="6 7">
    <name type="scientific">Nocardioides nanhaiensis</name>
    <dbReference type="NCBI Taxonomy" id="1476871"/>
    <lineage>
        <taxon>Bacteria</taxon>
        <taxon>Bacillati</taxon>
        <taxon>Actinomycetota</taxon>
        <taxon>Actinomycetes</taxon>
        <taxon>Propionibacteriales</taxon>
        <taxon>Nocardioidaceae</taxon>
        <taxon>Nocardioides</taxon>
    </lineage>
</organism>
<feature type="domain" description="Penicillin-binding protein dimerisation" evidence="5">
    <location>
        <begin position="101"/>
        <end position="266"/>
    </location>
</feature>